<dbReference type="InterPro" id="IPR032623">
    <property type="entry name" value="FecR_N"/>
</dbReference>
<feature type="domain" description="FecR N-terminal" evidence="2">
    <location>
        <begin position="20"/>
        <end position="61"/>
    </location>
</feature>
<evidence type="ECO:0000259" key="2">
    <source>
        <dbReference type="Pfam" id="PF16220"/>
    </source>
</evidence>
<dbReference type="PANTHER" id="PTHR30273:SF2">
    <property type="entry name" value="PROTEIN FECR"/>
    <property type="match status" value="1"/>
</dbReference>
<dbReference type="GO" id="GO:0016989">
    <property type="term" value="F:sigma factor antagonist activity"/>
    <property type="evidence" value="ECO:0007669"/>
    <property type="project" value="TreeGrafter"/>
</dbReference>
<keyword evidence="4" id="KW-1185">Reference proteome</keyword>
<dbReference type="RefSeq" id="WP_193910506.1">
    <property type="nucleotide sequence ID" value="NZ_PRDL01000001.1"/>
</dbReference>
<dbReference type="AlphaFoldDB" id="A0A928V3M1"/>
<dbReference type="Gene3D" id="2.60.120.1440">
    <property type="match status" value="1"/>
</dbReference>
<dbReference type="InterPro" id="IPR006860">
    <property type="entry name" value="FecR"/>
</dbReference>
<dbReference type="Pfam" id="PF04773">
    <property type="entry name" value="FecR"/>
    <property type="match status" value="1"/>
</dbReference>
<organism evidence="3 4">
    <name type="scientific">Cellvibrio polysaccharolyticus</name>
    <dbReference type="NCBI Taxonomy" id="2082724"/>
    <lineage>
        <taxon>Bacteria</taxon>
        <taxon>Pseudomonadati</taxon>
        <taxon>Pseudomonadota</taxon>
        <taxon>Gammaproteobacteria</taxon>
        <taxon>Cellvibrionales</taxon>
        <taxon>Cellvibrionaceae</taxon>
        <taxon>Cellvibrio</taxon>
    </lineage>
</organism>
<accession>A0A928V3M1</accession>
<dbReference type="PIRSF" id="PIRSF018266">
    <property type="entry name" value="FecR"/>
    <property type="match status" value="1"/>
</dbReference>
<name>A0A928V3M1_9GAMM</name>
<comment type="caution">
    <text evidence="3">The sequence shown here is derived from an EMBL/GenBank/DDBJ whole genome shotgun (WGS) entry which is preliminary data.</text>
</comment>
<evidence type="ECO:0000313" key="3">
    <source>
        <dbReference type="EMBL" id="MBE8718163.1"/>
    </source>
</evidence>
<sequence length="327" mass="36062">MNPVSTDESGLSILDSRMETAIDWMVLLTSGHADDTQKADFEVWLSSDACNAEAWRRIEKLLARPVEQLRQVSNRVPVNTAFVQQITSVQPAVTRRKLLRGSVALTAMVSAGVLWQASGEQADYRTDTGERQRRRLADGSWLDMNACTSLQDLSDTRSRCLRLLQGQMLIEVAQQPTPFLIKTDHSVVEANGRVMVWQDSHRSLVAALSTDIRVVHGRRGERILHPGEAVWIEKSGLRTHQGSSPFANTAWVDGVLEVSDASLGDVITLLKSYLPGYVRVSPAAAELRVFGVFQLDQPALLTTLADVLPIRVARLGSWVANVDLANT</sequence>
<dbReference type="Proteomes" id="UP000652567">
    <property type="component" value="Unassembled WGS sequence"/>
</dbReference>
<proteinExistence type="predicted"/>
<dbReference type="InterPro" id="IPR012373">
    <property type="entry name" value="Ferrdict_sens_TM"/>
</dbReference>
<evidence type="ECO:0000313" key="4">
    <source>
        <dbReference type="Proteomes" id="UP000652567"/>
    </source>
</evidence>
<gene>
    <name evidence="3" type="ORF">C4F51_13295</name>
</gene>
<feature type="domain" description="FecR protein" evidence="1">
    <location>
        <begin position="123"/>
        <end position="209"/>
    </location>
</feature>
<dbReference type="PANTHER" id="PTHR30273">
    <property type="entry name" value="PERIPLASMIC SIGNAL SENSOR AND SIGMA FACTOR ACTIVATOR FECR-RELATED"/>
    <property type="match status" value="1"/>
</dbReference>
<reference evidence="3" key="1">
    <citation type="submission" date="2018-07" db="EMBL/GenBank/DDBJ databases">
        <title>Genome assembly of strain Ka43.</title>
        <authorList>
            <person name="Kukolya J."/>
            <person name="Nagy I."/>
            <person name="Horvath B."/>
            <person name="Toth A."/>
        </authorList>
    </citation>
    <scope>NUCLEOTIDE SEQUENCE</scope>
    <source>
        <strain evidence="3">KB43</strain>
    </source>
</reference>
<protein>
    <submittedName>
        <fullName evidence="3">DUF4880 domain-containing protein</fullName>
    </submittedName>
</protein>
<evidence type="ECO:0000259" key="1">
    <source>
        <dbReference type="Pfam" id="PF04773"/>
    </source>
</evidence>
<dbReference type="Pfam" id="PF16220">
    <property type="entry name" value="DUF4880"/>
    <property type="match status" value="1"/>
</dbReference>
<dbReference type="EMBL" id="PRDL01000001">
    <property type="protein sequence ID" value="MBE8718163.1"/>
    <property type="molecule type" value="Genomic_DNA"/>
</dbReference>